<gene>
    <name evidence="2" type="ORF">H9Q81_01260</name>
</gene>
<evidence type="ECO:0000313" key="3">
    <source>
        <dbReference type="Proteomes" id="UP000515913"/>
    </source>
</evidence>
<proteinExistence type="predicted"/>
<keyword evidence="1" id="KW-0812">Transmembrane</keyword>
<dbReference type="RefSeq" id="WP_187422963.1">
    <property type="nucleotide sequence ID" value="NZ_CP060637.1"/>
</dbReference>
<dbReference type="Proteomes" id="UP000515913">
    <property type="component" value="Chromosome"/>
</dbReference>
<organism evidence="2 3">
    <name type="scientific">Fusobacterium hominis</name>
    <dbReference type="NCBI Taxonomy" id="2764326"/>
    <lineage>
        <taxon>Bacteria</taxon>
        <taxon>Fusobacteriati</taxon>
        <taxon>Fusobacteriota</taxon>
        <taxon>Fusobacteriia</taxon>
        <taxon>Fusobacteriales</taxon>
        <taxon>Fusobacteriaceae</taxon>
        <taxon>Fusobacterium</taxon>
    </lineage>
</organism>
<dbReference type="AlphaFoldDB" id="A0A7G9GXG5"/>
<keyword evidence="1" id="KW-1133">Transmembrane helix</keyword>
<feature type="transmembrane region" description="Helical" evidence="1">
    <location>
        <begin position="62"/>
        <end position="81"/>
    </location>
</feature>
<keyword evidence="3" id="KW-1185">Reference proteome</keyword>
<keyword evidence="1" id="KW-0472">Membrane</keyword>
<name>A0A7G9GXG5_9FUSO</name>
<dbReference type="EMBL" id="CP060637">
    <property type="protein sequence ID" value="QNM15497.1"/>
    <property type="molecule type" value="Genomic_DNA"/>
</dbReference>
<evidence type="ECO:0000313" key="2">
    <source>
        <dbReference type="EMBL" id="QNM15497.1"/>
    </source>
</evidence>
<sequence length="378" mass="44171">MVLFYLLSFIFLAPIGLFALARQRPIKNKFLFVIVLIVFGFKAFLDFVLFVGFVFAEKSIGAAAYFLLAAIILIFFYKRLYTSTSSNQKPNETETNYNQFSENDYIEPYDSEDNLDFDDYLDDTDTSLESFGTSEELKSVIKEHEETGEVFTFYYKKTSDISAKLRNVVVLRLYSQNGVDYINCLDIDEDNTHKTFRVDRITEYKSDTVDDNIQSELPPENLTSNDKNTISLSLEEKEKLNIQYKILKQSIDFIDHTNKIIFKLKNEVNIFKSLSEEEDIKSILENQGFMLKIGRNIHVYDDDFNYVGTLNLNITKLKKIYPNLFFVSPFGIFSYDNDYQQIEITDKIELFTYSQAVVETIKNYDPKLYFEIKTKLKI</sequence>
<dbReference type="KEGG" id="fho:H9Q81_01260"/>
<protein>
    <submittedName>
        <fullName evidence="2">Uncharacterized protein</fullName>
    </submittedName>
</protein>
<feature type="transmembrane region" description="Helical" evidence="1">
    <location>
        <begin position="31"/>
        <end position="55"/>
    </location>
</feature>
<reference evidence="2 3" key="1">
    <citation type="submission" date="2020-08" db="EMBL/GenBank/DDBJ databases">
        <authorList>
            <person name="Liu C."/>
            <person name="Sun Q."/>
        </authorList>
    </citation>
    <scope>NUCLEOTIDE SEQUENCE [LARGE SCALE GENOMIC DNA]</scope>
    <source>
        <strain evidence="2 3">NSJ-57</strain>
    </source>
</reference>
<accession>A0A7G9GXG5</accession>
<evidence type="ECO:0000256" key="1">
    <source>
        <dbReference type="SAM" id="Phobius"/>
    </source>
</evidence>